<comment type="subcellular location">
    <subcellularLocation>
        <location evidence="1">Cell projection</location>
        <location evidence="1">Cilium</location>
    </subcellularLocation>
</comment>
<dbReference type="InterPro" id="IPR050576">
    <property type="entry name" value="Cilia_flagella_integrity"/>
</dbReference>
<dbReference type="OrthoDB" id="271226at2759"/>
<dbReference type="InterPro" id="IPR032675">
    <property type="entry name" value="LRR_dom_sf"/>
</dbReference>
<keyword evidence="5" id="KW-0966">Cell projection</keyword>
<feature type="region of interest" description="Disordered" evidence="6">
    <location>
        <begin position="624"/>
        <end position="644"/>
    </location>
</feature>
<sequence>MDSKQKNPVPRREHGGRTVSASSHSRWGSTGIFEAACIDLGPVLTREKLTGLLLAAVPKKIKGVKVLDLSQNNIRKLSVSLGEIAELGLESVEELILRGNLLRQLDGKLLTFPCLARLDVSENILAQVINFETQFELRELSLYQNRLRDINGLGRTPLHRTLERLDVSRNDIPDLRGLAALVTLEKLKELDVRDNPVESHPLQGNVVLEGFCMLACPLLETLNGHPVTENVRDAVICWSSDDARGRAVASCVYRFRQAFSTRGMDGLDLSGEEVAGPFGSLEEPTYDDRTASHSKTEETCLSQRAISSRSRTVPRGPGSRHQCRKEGENLGRCVFAREYRDARENFRLLSPEECVDTDPAASWPAADRGWRPSPRRFISPAQVAPTAGPERARPLSEGRPFAGPPRNGSEIFRSTYSERCRLYPSPSSVSRRPPQRKRQEICPRGWPQRASRVTKATQTPGWWRPNDWEVSGEEATGRRRLAGRREGDDNGLARWATSSVASGDFQFFIKANDVGPPVSAEELRALQAGKKGAGSEADIVLAGNRNEENEMYQTEGVQEESLPSEWVRQPAYRDYAFQQDAESLDGRQMLYYVPEGKAYSVTSSPTHVFQNDERYPMHNGDVFELTQDSDSPDDGVEGRREIGI</sequence>
<evidence type="ECO:0000313" key="7">
    <source>
        <dbReference type="EMBL" id="KFG28173.1"/>
    </source>
</evidence>
<dbReference type="SUPFAM" id="SSF52075">
    <property type="entry name" value="Outer arm dynein light chain 1"/>
    <property type="match status" value="1"/>
</dbReference>
<dbReference type="VEuPathDB" id="ToxoDB:TGP89_283860"/>
<name>A0A086J7Q5_TOXGO</name>
<feature type="compositionally biased region" description="Basic and acidic residues" evidence="6">
    <location>
        <begin position="286"/>
        <end position="298"/>
    </location>
</feature>
<dbReference type="Gene3D" id="3.80.10.10">
    <property type="entry name" value="Ribonuclease Inhibitor"/>
    <property type="match status" value="2"/>
</dbReference>
<feature type="compositionally biased region" description="Polar residues" evidence="6">
    <location>
        <begin position="299"/>
        <end position="311"/>
    </location>
</feature>
<dbReference type="PANTHER" id="PTHR45973:SF9">
    <property type="entry name" value="LEUCINE-RICH REPEAT-CONTAINING PROTEIN 46"/>
    <property type="match status" value="1"/>
</dbReference>
<keyword evidence="4" id="KW-0969">Cilium</keyword>
<evidence type="ECO:0000256" key="1">
    <source>
        <dbReference type="ARBA" id="ARBA00004138"/>
    </source>
</evidence>
<evidence type="ECO:0000256" key="4">
    <source>
        <dbReference type="ARBA" id="ARBA00023069"/>
    </source>
</evidence>
<dbReference type="PANTHER" id="PTHR45973">
    <property type="entry name" value="PROTEIN PHOSPHATASE 1 REGULATORY SUBUNIT SDS22-RELATED"/>
    <property type="match status" value="1"/>
</dbReference>
<evidence type="ECO:0000313" key="8">
    <source>
        <dbReference type="Proteomes" id="UP000028828"/>
    </source>
</evidence>
<gene>
    <name evidence="7" type="ORF">TGP89_283860</name>
</gene>
<organism evidence="7 8">
    <name type="scientific">Toxoplasma gondii p89</name>
    <dbReference type="NCBI Taxonomy" id="943119"/>
    <lineage>
        <taxon>Eukaryota</taxon>
        <taxon>Sar</taxon>
        <taxon>Alveolata</taxon>
        <taxon>Apicomplexa</taxon>
        <taxon>Conoidasida</taxon>
        <taxon>Coccidia</taxon>
        <taxon>Eucoccidiorida</taxon>
        <taxon>Eimeriorina</taxon>
        <taxon>Sarcocystidae</taxon>
        <taxon>Toxoplasma</taxon>
    </lineage>
</organism>
<feature type="region of interest" description="Disordered" evidence="6">
    <location>
        <begin position="380"/>
        <end position="410"/>
    </location>
</feature>
<dbReference type="Proteomes" id="UP000028828">
    <property type="component" value="Unassembled WGS sequence"/>
</dbReference>
<evidence type="ECO:0000256" key="3">
    <source>
        <dbReference type="ARBA" id="ARBA00022737"/>
    </source>
</evidence>
<reference evidence="7 8" key="1">
    <citation type="submission" date="2014-03" db="EMBL/GenBank/DDBJ databases">
        <authorList>
            <person name="Sibley D."/>
            <person name="Venepally P."/>
            <person name="Karamycheva S."/>
            <person name="Hadjithomas M."/>
            <person name="Khan A."/>
            <person name="Brunk B."/>
            <person name="Roos D."/>
            <person name="Caler E."/>
            <person name="Lorenzi H."/>
        </authorList>
    </citation>
    <scope>NUCLEOTIDE SEQUENCE [LARGE SCALE GENOMIC DNA]</scope>
    <source>
        <strain evidence="8">p89</strain>
    </source>
</reference>
<protein>
    <submittedName>
        <fullName evidence="7">Leucine rich repeat-containing protein</fullName>
    </submittedName>
</protein>
<evidence type="ECO:0000256" key="5">
    <source>
        <dbReference type="ARBA" id="ARBA00023273"/>
    </source>
</evidence>
<feature type="region of interest" description="Disordered" evidence="6">
    <location>
        <begin position="1"/>
        <end position="25"/>
    </location>
</feature>
<accession>A0A086J7Q5</accession>
<feature type="region of interest" description="Disordered" evidence="6">
    <location>
        <begin position="277"/>
        <end position="324"/>
    </location>
</feature>
<comment type="caution">
    <text evidence="7">The sequence shown here is derived from an EMBL/GenBank/DDBJ whole genome shotgun (WGS) entry which is preliminary data.</text>
</comment>
<keyword evidence="2" id="KW-0433">Leucine-rich repeat</keyword>
<proteinExistence type="predicted"/>
<dbReference type="InterPro" id="IPR001611">
    <property type="entry name" value="Leu-rich_rpt"/>
</dbReference>
<evidence type="ECO:0000256" key="2">
    <source>
        <dbReference type="ARBA" id="ARBA00022614"/>
    </source>
</evidence>
<dbReference type="PROSITE" id="PS51450">
    <property type="entry name" value="LRR"/>
    <property type="match status" value="2"/>
</dbReference>
<evidence type="ECO:0000256" key="6">
    <source>
        <dbReference type="SAM" id="MobiDB-lite"/>
    </source>
</evidence>
<keyword evidence="3" id="KW-0677">Repeat</keyword>
<dbReference type="AlphaFoldDB" id="A0A086J7Q5"/>
<feature type="compositionally biased region" description="Basic and acidic residues" evidence="6">
    <location>
        <begin position="1"/>
        <end position="16"/>
    </location>
</feature>
<dbReference type="EMBL" id="AEYI02002468">
    <property type="protein sequence ID" value="KFG28173.1"/>
    <property type="molecule type" value="Genomic_DNA"/>
</dbReference>